<feature type="coiled-coil region" evidence="1">
    <location>
        <begin position="57"/>
        <end position="91"/>
    </location>
</feature>
<comment type="caution">
    <text evidence="2">The sequence shown here is derived from an EMBL/GenBank/DDBJ whole genome shotgun (WGS) entry which is preliminary data.</text>
</comment>
<dbReference type="EMBL" id="JAYKXP010000021">
    <property type="protein sequence ID" value="KAK7047131.1"/>
    <property type="molecule type" value="Genomic_DNA"/>
</dbReference>
<evidence type="ECO:0000256" key="1">
    <source>
        <dbReference type="SAM" id="Coils"/>
    </source>
</evidence>
<accession>A0AAW0D4P9</accession>
<reference evidence="2 3" key="1">
    <citation type="submission" date="2024-01" db="EMBL/GenBank/DDBJ databases">
        <title>A draft genome for a cacao thread blight-causing isolate of Paramarasmius palmivorus.</title>
        <authorList>
            <person name="Baruah I.K."/>
            <person name="Bukari Y."/>
            <person name="Amoako-Attah I."/>
            <person name="Meinhardt L.W."/>
            <person name="Bailey B.A."/>
            <person name="Cohen S.P."/>
        </authorList>
    </citation>
    <scope>NUCLEOTIDE SEQUENCE [LARGE SCALE GENOMIC DNA]</scope>
    <source>
        <strain evidence="2 3">GH-12</strain>
    </source>
</reference>
<dbReference type="InterPro" id="IPR032675">
    <property type="entry name" value="LRR_dom_sf"/>
</dbReference>
<proteinExistence type="predicted"/>
<dbReference type="AlphaFoldDB" id="A0AAW0D4P9"/>
<keyword evidence="3" id="KW-1185">Reference proteome</keyword>
<dbReference type="Gene3D" id="3.80.10.10">
    <property type="entry name" value="Ribonuclease Inhibitor"/>
    <property type="match status" value="1"/>
</dbReference>
<evidence type="ECO:0000313" key="2">
    <source>
        <dbReference type="EMBL" id="KAK7047131.1"/>
    </source>
</evidence>
<organism evidence="2 3">
    <name type="scientific">Paramarasmius palmivorus</name>
    <dbReference type="NCBI Taxonomy" id="297713"/>
    <lineage>
        <taxon>Eukaryota</taxon>
        <taxon>Fungi</taxon>
        <taxon>Dikarya</taxon>
        <taxon>Basidiomycota</taxon>
        <taxon>Agaricomycotina</taxon>
        <taxon>Agaricomycetes</taxon>
        <taxon>Agaricomycetidae</taxon>
        <taxon>Agaricales</taxon>
        <taxon>Marasmiineae</taxon>
        <taxon>Marasmiaceae</taxon>
        <taxon>Paramarasmius</taxon>
    </lineage>
</organism>
<evidence type="ECO:0008006" key="4">
    <source>
        <dbReference type="Google" id="ProtNLM"/>
    </source>
</evidence>
<sequence>MGSRNSTSLLDFGCCATCKADVEISRSTIRGPPDTLYKDLKRSNRYPDGASPYKEEHKAAKVRLDQLRATIALLEAEKKRLEGIVEKYKVILHPIRIAPADVLRQIFDFCVDRIEGQVDLPPSSLTPSRMPWVLGQICRSWRDLVLYTPQLWNTISLEIRQIEGLSRESISADVQRLGLQLHRSQDLPLIVSIFSDNVKLQGNGSLRITSETLLDIHPFLVLVCSFSERWKYLHLKGSSQGVQRVFSTRGFLPRLEWLVMDLDETPDQATACFEFAPQLTSISLHTVTLIKLPWNQIQRFRFNRRSIPSRPSSSFAPVSDTDSSRFYDIIRHLKNVQICDLFFDRGFSVSDMKAAMQTPGKSGKPKIVMGYLTALMFSGDLSTESTGHAVIPHFLEGISTPRLSHLQIASPFVGWDELLIFIRQSQCRLTTLTIPQSQSLSPKILNDVLSSLPDLKTLEIGIVGGAGNDHISTFTSPVVPNLEKLTIVRSSGTGSWYWYRSYDDSVMIDMLAHRRNRDAEDTSGASRLCFVSLDRRITDQSSRKRLDALVSQGMVVIERSG</sequence>
<dbReference type="Proteomes" id="UP001383192">
    <property type="component" value="Unassembled WGS sequence"/>
</dbReference>
<evidence type="ECO:0000313" key="3">
    <source>
        <dbReference type="Proteomes" id="UP001383192"/>
    </source>
</evidence>
<gene>
    <name evidence="2" type="ORF">VNI00_006796</name>
</gene>
<keyword evidence="1" id="KW-0175">Coiled coil</keyword>
<protein>
    <recommendedName>
        <fullName evidence="4">F-box domain-containing protein</fullName>
    </recommendedName>
</protein>
<name>A0AAW0D4P9_9AGAR</name>